<sequence length="319" mass="35226">MCGGIAYRAGVSQHLHRPLARSAAGQNDVTRLAVLRTVRIAPHLRRTKSDYETGPSLRTCMQIIQAGHKKTELSPSSLADTSREHDKMGTTLFRCWQKPLPAPPVKDNYLTVTSKESDIENPGFSLQSYPKRDMVKCSSRDKYGSGGHETSTSINISACRPLGHTVRTVAKKKSPLSASYEFKWCNVHYSAAHHDALKRLVEFPCQKSRGFYSRTCPLGASWCAFSVGIGLEMWRSQGVEKGVRKGGNIGLTQPGRVLTPRLFFNFFLPLFIAGLLLLPDYISVVEGAPSCDVIICCYCTPHTCSLGLISAMFPRRTAE</sequence>
<dbReference type="EMBL" id="OE006508">
    <property type="protein sequence ID" value="CAD7462711.1"/>
    <property type="molecule type" value="Genomic_DNA"/>
</dbReference>
<name>A0A7R9IQV4_9NEOP</name>
<protein>
    <submittedName>
        <fullName evidence="2">Uncharacterized protein</fullName>
    </submittedName>
</protein>
<feature type="transmembrane region" description="Helical" evidence="1">
    <location>
        <begin position="262"/>
        <end position="282"/>
    </location>
</feature>
<reference evidence="2" key="1">
    <citation type="submission" date="2020-11" db="EMBL/GenBank/DDBJ databases">
        <authorList>
            <person name="Tran Van P."/>
        </authorList>
    </citation>
    <scope>NUCLEOTIDE SEQUENCE</scope>
</reference>
<evidence type="ECO:0000256" key="1">
    <source>
        <dbReference type="SAM" id="Phobius"/>
    </source>
</evidence>
<keyword evidence="1" id="KW-1133">Transmembrane helix</keyword>
<accession>A0A7R9IQV4</accession>
<organism evidence="2">
    <name type="scientific">Timema tahoe</name>
    <dbReference type="NCBI Taxonomy" id="61484"/>
    <lineage>
        <taxon>Eukaryota</taxon>
        <taxon>Metazoa</taxon>
        <taxon>Ecdysozoa</taxon>
        <taxon>Arthropoda</taxon>
        <taxon>Hexapoda</taxon>
        <taxon>Insecta</taxon>
        <taxon>Pterygota</taxon>
        <taxon>Neoptera</taxon>
        <taxon>Polyneoptera</taxon>
        <taxon>Phasmatodea</taxon>
        <taxon>Timematodea</taxon>
        <taxon>Timematoidea</taxon>
        <taxon>Timematidae</taxon>
        <taxon>Timema</taxon>
    </lineage>
</organism>
<proteinExistence type="predicted"/>
<dbReference type="AlphaFoldDB" id="A0A7R9IQV4"/>
<keyword evidence="1" id="KW-0812">Transmembrane</keyword>
<gene>
    <name evidence="2" type="ORF">TTEB3V08_LOCUS10601</name>
</gene>
<keyword evidence="1" id="KW-0472">Membrane</keyword>
<evidence type="ECO:0000313" key="2">
    <source>
        <dbReference type="EMBL" id="CAD7462711.1"/>
    </source>
</evidence>